<organism evidence="4 5">
    <name type="scientific">Drosophila madeirensis</name>
    <name type="common">Fruit fly</name>
    <dbReference type="NCBI Taxonomy" id="30013"/>
    <lineage>
        <taxon>Eukaryota</taxon>
        <taxon>Metazoa</taxon>
        <taxon>Ecdysozoa</taxon>
        <taxon>Arthropoda</taxon>
        <taxon>Hexapoda</taxon>
        <taxon>Insecta</taxon>
        <taxon>Pterygota</taxon>
        <taxon>Neoptera</taxon>
        <taxon>Endopterygota</taxon>
        <taxon>Diptera</taxon>
        <taxon>Brachycera</taxon>
        <taxon>Muscomorpha</taxon>
        <taxon>Ephydroidea</taxon>
        <taxon>Drosophilidae</taxon>
        <taxon>Drosophila</taxon>
        <taxon>Sophophora</taxon>
    </lineage>
</organism>
<evidence type="ECO:0000259" key="3">
    <source>
        <dbReference type="PROSITE" id="PS50304"/>
    </source>
</evidence>
<name>A0AAU9FY03_DROMD</name>
<dbReference type="InterPro" id="IPR050621">
    <property type="entry name" value="Tudor_domain_containing"/>
</dbReference>
<gene>
    <name evidence="4" type="ORF">DMAD_00304</name>
</gene>
<dbReference type="InterPro" id="IPR035437">
    <property type="entry name" value="SNase_OB-fold_sf"/>
</dbReference>
<dbReference type="PANTHER" id="PTHR22948:SF29">
    <property type="entry name" value="FI02030P-RELATED"/>
    <property type="match status" value="1"/>
</dbReference>
<evidence type="ECO:0000256" key="2">
    <source>
        <dbReference type="SAM" id="MobiDB-lite"/>
    </source>
</evidence>
<feature type="compositionally biased region" description="Basic and acidic residues" evidence="2">
    <location>
        <begin position="404"/>
        <end position="418"/>
    </location>
</feature>
<dbReference type="EMBL" id="AP029266">
    <property type="protein sequence ID" value="BFG00275.1"/>
    <property type="molecule type" value="Genomic_DNA"/>
</dbReference>
<dbReference type="Proteomes" id="UP001500889">
    <property type="component" value="Chromosome A"/>
</dbReference>
<dbReference type="PROSITE" id="PS50304">
    <property type="entry name" value="TUDOR"/>
    <property type="match status" value="1"/>
</dbReference>
<accession>A0AAU9FY03</accession>
<dbReference type="Pfam" id="PF00567">
    <property type="entry name" value="TUDOR"/>
    <property type="match status" value="1"/>
</dbReference>
<feature type="region of interest" description="Disordered" evidence="2">
    <location>
        <begin position="389"/>
        <end position="418"/>
    </location>
</feature>
<evidence type="ECO:0000313" key="4">
    <source>
        <dbReference type="EMBL" id="BFG00275.1"/>
    </source>
</evidence>
<dbReference type="GO" id="GO:0005737">
    <property type="term" value="C:cytoplasm"/>
    <property type="evidence" value="ECO:0007669"/>
    <property type="project" value="UniProtKB-ARBA"/>
</dbReference>
<dbReference type="Gene3D" id="2.40.50.90">
    <property type="match status" value="1"/>
</dbReference>
<dbReference type="PANTHER" id="PTHR22948">
    <property type="entry name" value="TUDOR DOMAIN CONTAINING PROTEIN"/>
    <property type="match status" value="1"/>
</dbReference>
<protein>
    <submittedName>
        <fullName evidence="4">Tudor domain-containing protein 5-like</fullName>
    </submittedName>
</protein>
<dbReference type="SUPFAM" id="SSF63748">
    <property type="entry name" value="Tudor/PWWP/MBT"/>
    <property type="match status" value="1"/>
</dbReference>
<evidence type="ECO:0000256" key="1">
    <source>
        <dbReference type="SAM" id="Coils"/>
    </source>
</evidence>
<reference evidence="4 5" key="1">
    <citation type="submission" date="2024-02" db="EMBL/GenBank/DDBJ databases">
        <title>A chromosome-level genome assembly of Drosophila madeirensis, a fruit fly species endemic to Madeira island.</title>
        <authorList>
            <person name="Tomihara K."/>
            <person name="Llopart A."/>
            <person name="Yamamoto D."/>
        </authorList>
    </citation>
    <scope>NUCLEOTIDE SEQUENCE [LARGE SCALE GENOMIC DNA]</scope>
    <source>
        <strain evidence="4 5">RF1</strain>
    </source>
</reference>
<keyword evidence="1" id="KW-0175">Coiled coil</keyword>
<feature type="coiled-coil region" evidence="1">
    <location>
        <begin position="350"/>
        <end position="377"/>
    </location>
</feature>
<keyword evidence="5" id="KW-1185">Reference proteome</keyword>
<sequence>MMDEPKNKVMLDQKLRRLPMGNVAGREGKLKILITNVFSPLQFWFQFVESNNKYNLEGLHSKMSEFYAWHQAPIIPGTLLPGSICAAASKWVGWRRVRILSEPPDNATHVSVFYLDYGCQESIACKDLRFLPKMFTDIPAMAVRGALSRVHPLEYMWPGEATMMFRQKVMFGVTYAQIIEEDLQEAIYYVEIYPTKKTGALSVNSLMIQNKLAGNGAELQFENHCDRRLCYVQERLPSFEMLETGAFPMDADREFQKYFRGIVCTASFVMEFKVPHTTNPFLQDLTQALLDWMIGFKKKQIEQSRWGAMELENELENELERDMIEWGDDEEELQMVKNKEEPEQTIDPGQLLKAKEKEELEKDMQELKELMELDNFTEQEELREKYLQDIKEDPEQATDEEELQMVKKKEEPEQANEQEKLLKELQQAKEYGKMFKEMYKEMYNELSKVHK</sequence>
<proteinExistence type="predicted"/>
<evidence type="ECO:0000313" key="5">
    <source>
        <dbReference type="Proteomes" id="UP001500889"/>
    </source>
</evidence>
<feature type="domain" description="Tudor" evidence="3">
    <location>
        <begin position="78"/>
        <end position="138"/>
    </location>
</feature>
<dbReference type="Gene3D" id="2.30.30.140">
    <property type="match status" value="1"/>
</dbReference>
<dbReference type="AlphaFoldDB" id="A0AAU9FY03"/>
<dbReference type="InterPro" id="IPR002999">
    <property type="entry name" value="Tudor"/>
</dbReference>